<keyword evidence="4" id="KW-1185">Reference proteome</keyword>
<evidence type="ECO:0000313" key="3">
    <source>
        <dbReference type="EMBL" id="MEC5344900.1"/>
    </source>
</evidence>
<feature type="domain" description="Amidohydrolase-related" evidence="2">
    <location>
        <begin position="7"/>
        <end position="299"/>
    </location>
</feature>
<proteinExistence type="inferred from homology"/>
<dbReference type="SUPFAM" id="SSF51556">
    <property type="entry name" value="Metallo-dependent hydrolases"/>
    <property type="match status" value="1"/>
</dbReference>
<comment type="similarity">
    <text evidence="1">Belongs to the metallo-dependent hydrolases superfamily.</text>
</comment>
<dbReference type="Gene3D" id="3.20.20.140">
    <property type="entry name" value="Metal-dependent hydrolases"/>
    <property type="match status" value="1"/>
</dbReference>
<dbReference type="InterPro" id="IPR032466">
    <property type="entry name" value="Metal_Hydrolase"/>
</dbReference>
<gene>
    <name evidence="3" type="ORF">VSX58_20085</name>
</gene>
<evidence type="ECO:0000256" key="1">
    <source>
        <dbReference type="ARBA" id="ARBA00038310"/>
    </source>
</evidence>
<comment type="caution">
    <text evidence="3">The sequence shown here is derived from an EMBL/GenBank/DDBJ whole genome shotgun (WGS) entry which is preliminary data.</text>
</comment>
<name>A0ABU6JWH7_9GAMM</name>
<evidence type="ECO:0000259" key="2">
    <source>
        <dbReference type="Pfam" id="PF04909"/>
    </source>
</evidence>
<organism evidence="3 4">
    <name type="scientific">Brenneria populi</name>
    <dbReference type="NCBI Taxonomy" id="1505588"/>
    <lineage>
        <taxon>Bacteria</taxon>
        <taxon>Pseudomonadati</taxon>
        <taxon>Pseudomonadota</taxon>
        <taxon>Gammaproteobacteria</taxon>
        <taxon>Enterobacterales</taxon>
        <taxon>Pectobacteriaceae</taxon>
        <taxon>Brenneria</taxon>
    </lineage>
</organism>
<dbReference type="EMBL" id="JAYWTM010000031">
    <property type="protein sequence ID" value="MEC5344900.1"/>
    <property type="molecule type" value="Genomic_DNA"/>
</dbReference>
<dbReference type="InterPro" id="IPR052350">
    <property type="entry name" value="Metallo-dep_Lactonases"/>
</dbReference>
<reference evidence="3 4" key="1">
    <citation type="journal article" date="2017" name="Int. J. Syst. Evol. Microbiol.">
        <title>Brenneria populi subsp. brevivirga subsp. nov. isolated from symptomatic bark of Populus x euramericana canker, and description of Brenneria populi subsp. populi subsp. nov.</title>
        <authorList>
            <person name="Zheng M.H."/>
            <person name="Piao C.G."/>
            <person name="Xue H."/>
            <person name="Guo M.W."/>
            <person name="Li Y."/>
        </authorList>
    </citation>
    <scope>NUCLEOTIDE SEQUENCE [LARGE SCALE GENOMIC DNA]</scope>
    <source>
        <strain evidence="3 4">D9-5</strain>
    </source>
</reference>
<dbReference type="PANTHER" id="PTHR43569:SF1">
    <property type="entry name" value="BLL3371 PROTEIN"/>
    <property type="match status" value="1"/>
</dbReference>
<protein>
    <submittedName>
        <fullName evidence="3">Amidohydrolase family protein</fullName>
    </submittedName>
</protein>
<dbReference type="Proteomes" id="UP001309705">
    <property type="component" value="Unassembled WGS sequence"/>
</dbReference>
<sequence length="315" mass="36126">MYNGPIIDAHQHFWEPEINPHPWLAKDVLIPFRYGDYSAIKRRYLPPDYLRDAGEHRIVASVYIDAEWDPRDPLGETRYIHQVAQQYDYPNAVVAQAWLHHPDIADVLAMQAQWPLVRSVRHKPGGGATPQEALAGSRSLMSDERWLQGFALLHKHQLHFDLQTPWWHLNEAARLARDFPDTQIILNHTGLPADRSPEGLAGWRAAMSALAEQENVAVKISGLGQKATPWTVESNRGIVRETLAIFGVERCMFASNFPVDSLCVKLDSLYLAFQQIVSDLEPAAQRALFYDNARRFYRINNERRRMTVTAKEERE</sequence>
<dbReference type="Pfam" id="PF04909">
    <property type="entry name" value="Amidohydro_2"/>
    <property type="match status" value="1"/>
</dbReference>
<dbReference type="PANTHER" id="PTHR43569">
    <property type="entry name" value="AMIDOHYDROLASE"/>
    <property type="match status" value="1"/>
</dbReference>
<evidence type="ECO:0000313" key="4">
    <source>
        <dbReference type="Proteomes" id="UP001309705"/>
    </source>
</evidence>
<dbReference type="RefSeq" id="WP_327619654.1">
    <property type="nucleotide sequence ID" value="NZ_JAYWTM010000031.1"/>
</dbReference>
<accession>A0ABU6JWH7</accession>
<dbReference type="InterPro" id="IPR006680">
    <property type="entry name" value="Amidohydro-rel"/>
</dbReference>